<dbReference type="Proteomes" id="UP001338582">
    <property type="component" value="Chromosome 4"/>
</dbReference>
<evidence type="ECO:0000256" key="1">
    <source>
        <dbReference type="ARBA" id="ARBA00022737"/>
    </source>
</evidence>
<protein>
    <recommendedName>
        <fullName evidence="6">Translocation protein SEC72</fullName>
    </recommendedName>
</protein>
<evidence type="ECO:0008006" key="6">
    <source>
        <dbReference type="Google" id="ProtNLM"/>
    </source>
</evidence>
<dbReference type="InterPro" id="IPR011990">
    <property type="entry name" value="TPR-like_helical_dom_sf"/>
</dbReference>
<dbReference type="PANTHER" id="PTHR22904:SF523">
    <property type="entry name" value="STRESS-INDUCED-PHOSPHOPROTEIN 1"/>
    <property type="match status" value="1"/>
</dbReference>
<evidence type="ECO:0000313" key="5">
    <source>
        <dbReference type="Proteomes" id="UP001338582"/>
    </source>
</evidence>
<evidence type="ECO:0000256" key="2">
    <source>
        <dbReference type="ARBA" id="ARBA00022803"/>
    </source>
</evidence>
<dbReference type="GeneID" id="88174810"/>
<organism evidence="4 5">
    <name type="scientific">Australozyma saopauloensis</name>
    <dbReference type="NCBI Taxonomy" id="291208"/>
    <lineage>
        <taxon>Eukaryota</taxon>
        <taxon>Fungi</taxon>
        <taxon>Dikarya</taxon>
        <taxon>Ascomycota</taxon>
        <taxon>Saccharomycotina</taxon>
        <taxon>Pichiomycetes</taxon>
        <taxon>Metschnikowiaceae</taxon>
        <taxon>Australozyma</taxon>
    </lineage>
</organism>
<proteinExistence type="predicted"/>
<keyword evidence="2 3" id="KW-0802">TPR repeat</keyword>
<dbReference type="InterPro" id="IPR019734">
    <property type="entry name" value="TPR_rpt"/>
</dbReference>
<evidence type="ECO:0000256" key="3">
    <source>
        <dbReference type="PROSITE-ProRule" id="PRU00339"/>
    </source>
</evidence>
<dbReference type="RefSeq" id="XP_062878775.1">
    <property type="nucleotide sequence ID" value="XM_063022705.1"/>
</dbReference>
<keyword evidence="5" id="KW-1185">Reference proteome</keyword>
<dbReference type="GO" id="GO:0051879">
    <property type="term" value="F:Hsp90 protein binding"/>
    <property type="evidence" value="ECO:0007669"/>
    <property type="project" value="TreeGrafter"/>
</dbReference>
<reference evidence="4 5" key="1">
    <citation type="submission" date="2023-10" db="EMBL/GenBank/DDBJ databases">
        <title>Draft Genome Sequence of Candida saopaulonensis from a very Premature Infant with Sepsis.</title>
        <authorList>
            <person name="Ning Y."/>
            <person name="Dai R."/>
            <person name="Xiao M."/>
            <person name="Xu Y."/>
            <person name="Yan Q."/>
            <person name="Zhang L."/>
        </authorList>
    </citation>
    <scope>NUCLEOTIDE SEQUENCE [LARGE SCALE GENOMIC DNA]</scope>
    <source>
        <strain evidence="4 5">19XY460</strain>
    </source>
</reference>
<evidence type="ECO:0000313" key="4">
    <source>
        <dbReference type="EMBL" id="WPK26394.1"/>
    </source>
</evidence>
<dbReference type="SUPFAM" id="SSF48452">
    <property type="entry name" value="TPR-like"/>
    <property type="match status" value="1"/>
</dbReference>
<dbReference type="KEGG" id="asau:88174810"/>
<accession>A0AAX4HD84</accession>
<dbReference type="EMBL" id="CP138897">
    <property type="protein sequence ID" value="WPK26394.1"/>
    <property type="molecule type" value="Genomic_DNA"/>
</dbReference>
<dbReference type="AlphaFoldDB" id="A0AAX4HD84"/>
<sequence length="201" mass="22755">MEVDLRYDAKIKGLAIKNGPEHVDPQLQLELEQLNTICTELIGITDAVPSPPTPENFNKDMSRMISKLYEGGVQAFKNGKIQDSEKQFTIAIEVINRRNKFEAFQGTLQELGILLMARADTYLAGKKYVKAFNDADLLIGLMMCTPDNFLRRGVANYFLENYEDARADFQRGLAFDPNNEKLLAELNNVLDKILDENGDYL</sequence>
<keyword evidence="1" id="KW-0677">Repeat</keyword>
<dbReference type="Gene3D" id="1.25.40.10">
    <property type="entry name" value="Tetratricopeptide repeat domain"/>
    <property type="match status" value="1"/>
</dbReference>
<name>A0AAX4HD84_9ASCO</name>
<dbReference type="PROSITE" id="PS50005">
    <property type="entry name" value="TPR"/>
    <property type="match status" value="1"/>
</dbReference>
<feature type="repeat" description="TPR" evidence="3">
    <location>
        <begin position="146"/>
        <end position="179"/>
    </location>
</feature>
<dbReference type="PANTHER" id="PTHR22904">
    <property type="entry name" value="TPR REPEAT CONTAINING PROTEIN"/>
    <property type="match status" value="1"/>
</dbReference>
<gene>
    <name evidence="4" type="ORF">PUMCH_003747</name>
</gene>